<dbReference type="Pfam" id="PF03331">
    <property type="entry name" value="LpxC"/>
    <property type="match status" value="1"/>
</dbReference>
<keyword evidence="8 12" id="KW-0378">Hydrolase</keyword>
<dbReference type="AlphaFoldDB" id="A0A3A1WGR7"/>
<evidence type="ECO:0000256" key="3">
    <source>
        <dbReference type="ARBA" id="ARBA00005002"/>
    </source>
</evidence>
<comment type="caution">
    <text evidence="13">The sequence shown here is derived from an EMBL/GenBank/DDBJ whole genome shotgun (WGS) entry which is preliminary data.</text>
</comment>
<evidence type="ECO:0000256" key="10">
    <source>
        <dbReference type="ARBA" id="ARBA00023098"/>
    </source>
</evidence>
<feature type="binding site" evidence="12">
    <location>
        <position position="272"/>
    </location>
    <ligand>
        <name>Zn(2+)</name>
        <dbReference type="ChEBI" id="CHEBI:29105"/>
    </ligand>
</feature>
<dbReference type="InterPro" id="IPR004463">
    <property type="entry name" value="UDP-acyl_GlcNac_deAcase"/>
</dbReference>
<evidence type="ECO:0000256" key="8">
    <source>
        <dbReference type="ARBA" id="ARBA00022801"/>
    </source>
</evidence>
<keyword evidence="7 12" id="KW-0479">Metal-binding</keyword>
<keyword evidence="9 12" id="KW-0862">Zinc</keyword>
<evidence type="ECO:0000256" key="7">
    <source>
        <dbReference type="ARBA" id="ARBA00022723"/>
    </source>
</evidence>
<evidence type="ECO:0000256" key="9">
    <source>
        <dbReference type="ARBA" id="ARBA00022833"/>
    </source>
</evidence>
<dbReference type="HAMAP" id="MF_00388">
    <property type="entry name" value="LpxC"/>
    <property type="match status" value="1"/>
</dbReference>
<reference evidence="14" key="1">
    <citation type="submission" date="2018-09" db="EMBL/GenBank/DDBJ databases">
        <authorList>
            <person name="Tuo L."/>
        </authorList>
    </citation>
    <scope>NUCLEOTIDE SEQUENCE [LARGE SCALE GENOMIC DNA]</scope>
    <source>
        <strain evidence="14">M2BS4Y-1</strain>
    </source>
</reference>
<dbReference type="Gene3D" id="3.30.1700.10">
    <property type="entry name" value="lpxc deacetylase, domain 2"/>
    <property type="match status" value="1"/>
</dbReference>
<dbReference type="GO" id="GO:0103117">
    <property type="term" value="F:UDP-3-O-acyl-N-acetylglucosamine deacetylase activity"/>
    <property type="evidence" value="ECO:0007669"/>
    <property type="project" value="UniProtKB-UniRule"/>
</dbReference>
<proteinExistence type="inferred from homology"/>
<evidence type="ECO:0000256" key="11">
    <source>
        <dbReference type="ARBA" id="ARBA00024535"/>
    </source>
</evidence>
<name>A0A3A1WGR7_9HYPH</name>
<comment type="catalytic activity">
    <reaction evidence="11 12">
        <text>a UDP-3-O-[(3R)-3-hydroxyacyl]-N-acetyl-alpha-D-glucosamine + H2O = a UDP-3-O-[(3R)-3-hydroxyacyl]-alpha-D-glucosamine + acetate</text>
        <dbReference type="Rhea" id="RHEA:67816"/>
        <dbReference type="ChEBI" id="CHEBI:15377"/>
        <dbReference type="ChEBI" id="CHEBI:30089"/>
        <dbReference type="ChEBI" id="CHEBI:137740"/>
        <dbReference type="ChEBI" id="CHEBI:173225"/>
        <dbReference type="EC" id="3.5.1.108"/>
    </reaction>
</comment>
<dbReference type="InterPro" id="IPR015870">
    <property type="entry name" value="UDP-acyl_N-AcGlcN_deAcase_N"/>
</dbReference>
<evidence type="ECO:0000313" key="14">
    <source>
        <dbReference type="Proteomes" id="UP000265750"/>
    </source>
</evidence>
<accession>A0A3A1WGR7</accession>
<feature type="active site" description="Proton donor" evidence="12">
    <location>
        <position position="295"/>
    </location>
</feature>
<evidence type="ECO:0000313" key="13">
    <source>
        <dbReference type="EMBL" id="RIX98788.1"/>
    </source>
</evidence>
<dbReference type="SUPFAM" id="SSF54211">
    <property type="entry name" value="Ribosomal protein S5 domain 2-like"/>
    <property type="match status" value="2"/>
</dbReference>
<dbReference type="GO" id="GO:0046872">
    <property type="term" value="F:metal ion binding"/>
    <property type="evidence" value="ECO:0007669"/>
    <property type="project" value="UniProtKB-KW"/>
</dbReference>
<evidence type="ECO:0000256" key="12">
    <source>
        <dbReference type="HAMAP-Rule" id="MF_00388"/>
    </source>
</evidence>
<dbReference type="NCBIfam" id="TIGR00325">
    <property type="entry name" value="lpxC"/>
    <property type="match status" value="1"/>
</dbReference>
<protein>
    <recommendedName>
        <fullName evidence="4 12">UDP-3-O-acyl-N-acetylglucosamine deacetylase</fullName>
        <shortName evidence="12">UDP-3-O-acyl-GlcNAc deacetylase</shortName>
        <ecNumber evidence="4 12">3.5.1.108</ecNumber>
    </recommendedName>
    <alternativeName>
        <fullName evidence="12">UDP-3-O-[R-3-hydroxymyristoyl]-N-acetylglucosamine deacetylase</fullName>
    </alternativeName>
</protein>
<evidence type="ECO:0000256" key="5">
    <source>
        <dbReference type="ARBA" id="ARBA00022516"/>
    </source>
</evidence>
<dbReference type="GO" id="GO:0009245">
    <property type="term" value="P:lipid A biosynthetic process"/>
    <property type="evidence" value="ECO:0007669"/>
    <property type="project" value="UniProtKB-UniRule"/>
</dbReference>
<gene>
    <name evidence="12" type="primary">lpxC</name>
    <name evidence="13" type="ORF">D3218_16540</name>
</gene>
<comment type="pathway">
    <text evidence="3 12">Glycolipid biosynthesis; lipid IV(A) biosynthesis; lipid IV(A) from (3R)-3-hydroxytetradecanoyl-[acyl-carrier-protein] and UDP-N-acetyl-alpha-D-glucosamine: step 2/6.</text>
</comment>
<dbReference type="EC" id="3.5.1.108" evidence="4 12"/>
<keyword evidence="5 12" id="KW-0444">Lipid biosynthesis</keyword>
<dbReference type="PANTHER" id="PTHR33694">
    <property type="entry name" value="UDP-3-O-ACYL-N-ACETYLGLUCOSAMINE DEACETYLASE 1, MITOCHONDRIAL-RELATED"/>
    <property type="match status" value="1"/>
</dbReference>
<evidence type="ECO:0000256" key="1">
    <source>
        <dbReference type="ARBA" id="ARBA00001947"/>
    </source>
</evidence>
<comment type="cofactor">
    <cofactor evidence="1 12">
        <name>Zn(2+)</name>
        <dbReference type="ChEBI" id="CHEBI:29105"/>
    </cofactor>
</comment>
<sequence length="343" mass="36841">MSGSSGRREEFPAPGAIVRRAAGRYKDEYHVVSQHTIGARIGFEGVGVHSGTLVELSLHPAEPDTGVVFHVFEASGLVHEIRAVSGNVTSTDLSTIVGDRRGAHVATIEHIMAALYAMDVDNVVVQIDGNEIPIMDGGSDVFVRAIESAGLVAQRAPRRFIKVLKPVRVELNGGYAEYHPHEGTRFEVEIDFATAAIGRQRFCADLSPAVFRDELARARTFGFMKDVERLWASGHALGSSLENSVVIGDDDRVINPAGLRYPDEFVRHKVLDAVGDQALAGARVLGCYRSFKGGHRLNAMALQALLADPSAHALVEVSGRRAEPVRQSGMAALAVPALGPQVL</sequence>
<feature type="binding site" evidence="12">
    <location>
        <position position="268"/>
    </location>
    <ligand>
        <name>Zn(2+)</name>
        <dbReference type="ChEBI" id="CHEBI:29105"/>
    </ligand>
</feature>
<dbReference type="GO" id="GO:0016020">
    <property type="term" value="C:membrane"/>
    <property type="evidence" value="ECO:0007669"/>
    <property type="project" value="GOC"/>
</dbReference>
<dbReference type="Gene3D" id="3.30.230.20">
    <property type="entry name" value="lpxc deacetylase, domain 1"/>
    <property type="match status" value="1"/>
</dbReference>
<dbReference type="EMBL" id="QYRN01000009">
    <property type="protein sequence ID" value="RIX98788.1"/>
    <property type="molecule type" value="Genomic_DNA"/>
</dbReference>
<keyword evidence="10 12" id="KW-0443">Lipid metabolism</keyword>
<evidence type="ECO:0000256" key="4">
    <source>
        <dbReference type="ARBA" id="ARBA00012745"/>
    </source>
</evidence>
<comment type="similarity">
    <text evidence="12">Belongs to the LpxC family.</text>
</comment>
<dbReference type="OrthoDB" id="9802746at2"/>
<keyword evidence="6 12" id="KW-0441">Lipid A biosynthesis</keyword>
<feature type="binding site" evidence="12">
    <location>
        <position position="110"/>
    </location>
    <ligand>
        <name>Zn(2+)</name>
        <dbReference type="ChEBI" id="CHEBI:29105"/>
    </ligand>
</feature>
<evidence type="ECO:0000256" key="2">
    <source>
        <dbReference type="ARBA" id="ARBA00002923"/>
    </source>
</evidence>
<organism evidence="13 14">
    <name type="scientific">Aureimonas flava</name>
    <dbReference type="NCBI Taxonomy" id="2320271"/>
    <lineage>
        <taxon>Bacteria</taxon>
        <taxon>Pseudomonadati</taxon>
        <taxon>Pseudomonadota</taxon>
        <taxon>Alphaproteobacteria</taxon>
        <taxon>Hyphomicrobiales</taxon>
        <taxon>Aurantimonadaceae</taxon>
        <taxon>Aureimonas</taxon>
    </lineage>
</organism>
<dbReference type="InterPro" id="IPR020568">
    <property type="entry name" value="Ribosomal_Su5_D2-typ_SF"/>
</dbReference>
<dbReference type="PANTHER" id="PTHR33694:SF1">
    <property type="entry name" value="UDP-3-O-ACYL-N-ACETYLGLUCOSAMINE DEACETYLASE 1, MITOCHONDRIAL-RELATED"/>
    <property type="match status" value="1"/>
</dbReference>
<dbReference type="UniPathway" id="UPA00359">
    <property type="reaction ID" value="UER00478"/>
</dbReference>
<evidence type="ECO:0000256" key="6">
    <source>
        <dbReference type="ARBA" id="ARBA00022556"/>
    </source>
</evidence>
<dbReference type="InterPro" id="IPR011334">
    <property type="entry name" value="UDP-acyl_GlcNac_deAcase_C"/>
</dbReference>
<keyword evidence="14" id="KW-1185">Reference proteome</keyword>
<dbReference type="Proteomes" id="UP000265750">
    <property type="component" value="Unassembled WGS sequence"/>
</dbReference>
<comment type="function">
    <text evidence="2 12">Catalyzes the hydrolysis of UDP-3-O-myristoyl-N-acetylglucosamine to form UDP-3-O-myristoylglucosamine and acetate, the committed step in lipid A biosynthesis.</text>
</comment>